<name>A0ABX5SJL9_9LACO</name>
<dbReference type="Pfam" id="PF12848">
    <property type="entry name" value="ABC_tran_Xtn"/>
    <property type="match status" value="1"/>
</dbReference>
<dbReference type="GO" id="GO:0005524">
    <property type="term" value="F:ATP binding"/>
    <property type="evidence" value="ECO:0007669"/>
    <property type="project" value="UniProtKB-KW"/>
</dbReference>
<protein>
    <submittedName>
        <fullName evidence="4">ABC-F family ATP-binding cassette domain-containing protein</fullName>
    </submittedName>
</protein>
<keyword evidence="2 4" id="KW-0067">ATP-binding</keyword>
<dbReference type="InterPro" id="IPR003593">
    <property type="entry name" value="AAA+_ATPase"/>
</dbReference>
<dbReference type="SMART" id="SM00382">
    <property type="entry name" value="AAA"/>
    <property type="match status" value="2"/>
</dbReference>
<evidence type="ECO:0000259" key="3">
    <source>
        <dbReference type="PROSITE" id="PS50893"/>
    </source>
</evidence>
<dbReference type="InterPro" id="IPR032781">
    <property type="entry name" value="ABC_tran_Xtn"/>
</dbReference>
<dbReference type="PANTHER" id="PTHR42855">
    <property type="entry name" value="ABC TRANSPORTER ATP-BINDING SUBUNIT"/>
    <property type="match status" value="1"/>
</dbReference>
<keyword evidence="5" id="KW-1185">Reference proteome</keyword>
<proteinExistence type="predicted"/>
<reference evidence="4 5" key="1">
    <citation type="submission" date="2019-03" db="EMBL/GenBank/DDBJ databases">
        <title>Complete Genome Sequence of Leuconostoc kimchii strain NKJ218 Isolated from Homemade Kimchi.</title>
        <authorList>
            <person name="Jung J.Y."/>
            <person name="Jin H.M."/>
            <person name="Jung J.-W."/>
            <person name="Lee S.-Y."/>
            <person name="Ryu B.-G."/>
            <person name="Han S.-S."/>
            <person name="Kang H.K."/>
            <person name="Choi H.W."/>
            <person name="Chung E.J."/>
            <person name="Choi K.-M."/>
        </authorList>
    </citation>
    <scope>NUCLEOTIDE SEQUENCE [LARGE SCALE GENOMIC DNA]</scope>
    <source>
        <strain evidence="4 5">NKJ218</strain>
    </source>
</reference>
<dbReference type="InterPro" id="IPR003439">
    <property type="entry name" value="ABC_transporter-like_ATP-bd"/>
</dbReference>
<keyword evidence="1" id="KW-0547">Nucleotide-binding</keyword>
<gene>
    <name evidence="4" type="ORF">EW139_05255</name>
</gene>
<sequence>MNILDLNKITQSFAGNDILCDVTFAIDEQEKVAIVGRNGSGKSTLLKIIKQESQPQSGTIAFQKETKIAYISQRLKVIEHQTVLDILKSGFQSLISVKKAMIHLENKMASGEILSEKDYDRYGKLLDDFQLFGGYEMEAKIESVANGLSIDNLLSKEWQNLSGGQKAKVKLALSLVQVTNLLVLDEPTNHLDLTTDWLIDHIKHYRGAVIIASHDRHFIDQIATKVIEIEDGLSSIYNGNYSFYFQEKQKRIALALQKYRNQQDRVKKMKQSIRQLQEWAHTYHNEKFASRARSMQKALDKIEVFQRPRMVEKNMVMNLTKVEKSSKIIFEAKDIVFQVEKQQDLLKNITFTVKRGNRVAILGDNGVGKSTLLKLLLGLEEVTSGSIYTGPNLSIGYFSQFESELETQKTIIESYINQVPMSEADARYQLSKFLFFNTDVFKKVCNLSGGERKRLRWAQIIGQNPNVLVLDKPTNDLDIGSIEMLEDTLDDYQGTVIAVSHDRYFVNNHFDTHYALENKPLIKL</sequence>
<dbReference type="Pfam" id="PF00005">
    <property type="entry name" value="ABC_tran"/>
    <property type="match status" value="2"/>
</dbReference>
<dbReference type="EMBL" id="CP037939">
    <property type="protein sequence ID" value="QBR47559.1"/>
    <property type="molecule type" value="Genomic_DNA"/>
</dbReference>
<dbReference type="RefSeq" id="WP_134833501.1">
    <property type="nucleotide sequence ID" value="NZ_CP037939.1"/>
</dbReference>
<feature type="domain" description="ABC transporter" evidence="3">
    <location>
        <begin position="330"/>
        <end position="524"/>
    </location>
</feature>
<evidence type="ECO:0000256" key="2">
    <source>
        <dbReference type="ARBA" id="ARBA00022840"/>
    </source>
</evidence>
<dbReference type="SUPFAM" id="SSF52540">
    <property type="entry name" value="P-loop containing nucleoside triphosphate hydrolases"/>
    <property type="match status" value="2"/>
</dbReference>
<dbReference type="PANTHER" id="PTHR42855:SF2">
    <property type="entry name" value="DRUG RESISTANCE ABC TRANSPORTER,ATP-BINDING PROTEIN"/>
    <property type="match status" value="1"/>
</dbReference>
<organism evidence="4 5">
    <name type="scientific">Leuconostoc kimchii</name>
    <dbReference type="NCBI Taxonomy" id="136609"/>
    <lineage>
        <taxon>Bacteria</taxon>
        <taxon>Bacillati</taxon>
        <taxon>Bacillota</taxon>
        <taxon>Bacilli</taxon>
        <taxon>Lactobacillales</taxon>
        <taxon>Lactobacillaceae</taxon>
        <taxon>Leuconostoc</taxon>
    </lineage>
</organism>
<dbReference type="NCBIfam" id="NF000355">
    <property type="entry name" value="ribo_prot_ABC_F"/>
    <property type="match status" value="1"/>
</dbReference>
<dbReference type="InterPro" id="IPR051309">
    <property type="entry name" value="ABCF_ATPase"/>
</dbReference>
<feature type="domain" description="ABC transporter" evidence="3">
    <location>
        <begin position="1"/>
        <end position="256"/>
    </location>
</feature>
<dbReference type="PROSITE" id="PS50893">
    <property type="entry name" value="ABC_TRANSPORTER_2"/>
    <property type="match status" value="2"/>
</dbReference>
<accession>A0ABX5SJL9</accession>
<dbReference type="Proteomes" id="UP000295756">
    <property type="component" value="Chromosome"/>
</dbReference>
<dbReference type="InterPro" id="IPR017871">
    <property type="entry name" value="ABC_transporter-like_CS"/>
</dbReference>
<dbReference type="CDD" id="cd03221">
    <property type="entry name" value="ABCF_EF-3"/>
    <property type="match status" value="2"/>
</dbReference>
<dbReference type="PROSITE" id="PS00211">
    <property type="entry name" value="ABC_TRANSPORTER_1"/>
    <property type="match status" value="2"/>
</dbReference>
<evidence type="ECO:0000256" key="1">
    <source>
        <dbReference type="ARBA" id="ARBA00022741"/>
    </source>
</evidence>
<dbReference type="Gene3D" id="3.40.50.300">
    <property type="entry name" value="P-loop containing nucleotide triphosphate hydrolases"/>
    <property type="match status" value="2"/>
</dbReference>
<dbReference type="InterPro" id="IPR027417">
    <property type="entry name" value="P-loop_NTPase"/>
</dbReference>
<evidence type="ECO:0000313" key="5">
    <source>
        <dbReference type="Proteomes" id="UP000295756"/>
    </source>
</evidence>
<evidence type="ECO:0000313" key="4">
    <source>
        <dbReference type="EMBL" id="QBR47559.1"/>
    </source>
</evidence>